<feature type="region of interest" description="Disordered" evidence="1">
    <location>
        <begin position="88"/>
        <end position="108"/>
    </location>
</feature>
<evidence type="ECO:0000256" key="1">
    <source>
        <dbReference type="SAM" id="MobiDB-lite"/>
    </source>
</evidence>
<gene>
    <name evidence="2" type="ORF">AVEN_27622_1</name>
</gene>
<dbReference type="Proteomes" id="UP000499080">
    <property type="component" value="Unassembled WGS sequence"/>
</dbReference>
<feature type="compositionally biased region" description="Polar residues" evidence="1">
    <location>
        <begin position="95"/>
        <end position="108"/>
    </location>
</feature>
<keyword evidence="3" id="KW-1185">Reference proteome</keyword>
<evidence type="ECO:0000313" key="2">
    <source>
        <dbReference type="EMBL" id="GBM30591.1"/>
    </source>
</evidence>
<evidence type="ECO:0000313" key="3">
    <source>
        <dbReference type="Proteomes" id="UP000499080"/>
    </source>
</evidence>
<dbReference type="EMBL" id="BGPR01000664">
    <property type="protein sequence ID" value="GBM30591.1"/>
    <property type="molecule type" value="Genomic_DNA"/>
</dbReference>
<accession>A0A4Y2EP09</accession>
<sequence length="108" mass="12205">MLVRLLRRIFIRFFKKEDGIHRRSKPLLSRSRTENSRAGAKTSPQEGTKGNHNSPQGQTPKDGSFSSRTSRVSNSTVIIYLKIYSHQPRAKESSTKILNTSSMSLLSK</sequence>
<feature type="region of interest" description="Disordered" evidence="1">
    <location>
        <begin position="22"/>
        <end position="70"/>
    </location>
</feature>
<reference evidence="2 3" key="1">
    <citation type="journal article" date="2019" name="Sci. Rep.">
        <title>Orb-weaving spider Araneus ventricosus genome elucidates the spidroin gene catalogue.</title>
        <authorList>
            <person name="Kono N."/>
            <person name="Nakamura H."/>
            <person name="Ohtoshi R."/>
            <person name="Moran D.A.P."/>
            <person name="Shinohara A."/>
            <person name="Yoshida Y."/>
            <person name="Fujiwara M."/>
            <person name="Mori M."/>
            <person name="Tomita M."/>
            <person name="Arakawa K."/>
        </authorList>
    </citation>
    <scope>NUCLEOTIDE SEQUENCE [LARGE SCALE GENOMIC DNA]</scope>
</reference>
<proteinExistence type="predicted"/>
<protein>
    <submittedName>
        <fullName evidence="2">Uncharacterized protein</fullName>
    </submittedName>
</protein>
<feature type="compositionally biased region" description="Polar residues" evidence="1">
    <location>
        <begin position="42"/>
        <end position="61"/>
    </location>
</feature>
<dbReference type="AlphaFoldDB" id="A0A4Y2EP09"/>
<comment type="caution">
    <text evidence="2">The sequence shown here is derived from an EMBL/GenBank/DDBJ whole genome shotgun (WGS) entry which is preliminary data.</text>
</comment>
<organism evidence="2 3">
    <name type="scientific">Araneus ventricosus</name>
    <name type="common">Orbweaver spider</name>
    <name type="synonym">Epeira ventricosa</name>
    <dbReference type="NCBI Taxonomy" id="182803"/>
    <lineage>
        <taxon>Eukaryota</taxon>
        <taxon>Metazoa</taxon>
        <taxon>Ecdysozoa</taxon>
        <taxon>Arthropoda</taxon>
        <taxon>Chelicerata</taxon>
        <taxon>Arachnida</taxon>
        <taxon>Araneae</taxon>
        <taxon>Araneomorphae</taxon>
        <taxon>Entelegynae</taxon>
        <taxon>Araneoidea</taxon>
        <taxon>Araneidae</taxon>
        <taxon>Araneus</taxon>
    </lineage>
</organism>
<name>A0A4Y2EP09_ARAVE</name>